<keyword evidence="1" id="KW-0805">Transcription regulation</keyword>
<keyword evidence="7" id="KW-1185">Reference proteome</keyword>
<dbReference type="PANTHER" id="PTHR30055:SF234">
    <property type="entry name" value="HTH-TYPE TRANSCRIPTIONAL REGULATOR BETI"/>
    <property type="match status" value="1"/>
</dbReference>
<evidence type="ECO:0000259" key="5">
    <source>
        <dbReference type="PROSITE" id="PS50977"/>
    </source>
</evidence>
<dbReference type="InterPro" id="IPR036271">
    <property type="entry name" value="Tet_transcr_reg_TetR-rel_C_sf"/>
</dbReference>
<dbReference type="InterPro" id="IPR001647">
    <property type="entry name" value="HTH_TetR"/>
</dbReference>
<dbReference type="RefSeq" id="WP_345436497.1">
    <property type="nucleotide sequence ID" value="NZ_BAABHK010000012.1"/>
</dbReference>
<reference evidence="7" key="1">
    <citation type="journal article" date="2019" name="Int. J. Syst. Evol. Microbiol.">
        <title>The Global Catalogue of Microorganisms (GCM) 10K type strain sequencing project: providing services to taxonomists for standard genome sequencing and annotation.</title>
        <authorList>
            <consortium name="The Broad Institute Genomics Platform"/>
            <consortium name="The Broad Institute Genome Sequencing Center for Infectious Disease"/>
            <person name="Wu L."/>
            <person name="Ma J."/>
        </authorList>
    </citation>
    <scope>NUCLEOTIDE SEQUENCE [LARGE SCALE GENOMIC DNA]</scope>
    <source>
        <strain evidence="7">JCM 17939</strain>
    </source>
</reference>
<dbReference type="EMBL" id="BAABHK010000012">
    <property type="protein sequence ID" value="GAA4633502.1"/>
    <property type="molecule type" value="Genomic_DNA"/>
</dbReference>
<accession>A0ABP8UJG3</accession>
<sequence length="202" mass="22045">MNADRRTQAERSAATRQALITAGRRLFGELGYAEVSTVAITHAAGVSRGAMYHQFTDKRDLFEAVVEDVEHDLVGRISSAVSKSGFTDPIDNLVVGCLAWLDASTEPEVQRIALLDAPAVLGWDRWREIELRHTIGRLEASLSAAAKAGRIRTQPIRPLALVIVGALDEAALYIARFGRTPEEERNVRSVIEQLISGLATEA</sequence>
<evidence type="ECO:0000256" key="3">
    <source>
        <dbReference type="ARBA" id="ARBA00023163"/>
    </source>
</evidence>
<dbReference type="PROSITE" id="PS50977">
    <property type="entry name" value="HTH_TETR_2"/>
    <property type="match status" value="1"/>
</dbReference>
<dbReference type="InterPro" id="IPR049484">
    <property type="entry name" value="Rv0078-like_C"/>
</dbReference>
<protein>
    <submittedName>
        <fullName evidence="6">TetR/AcrR family transcriptional regulator</fullName>
    </submittedName>
</protein>
<evidence type="ECO:0000313" key="6">
    <source>
        <dbReference type="EMBL" id="GAA4633502.1"/>
    </source>
</evidence>
<dbReference type="PRINTS" id="PR00455">
    <property type="entry name" value="HTHTETR"/>
</dbReference>
<proteinExistence type="predicted"/>
<evidence type="ECO:0000256" key="4">
    <source>
        <dbReference type="PROSITE-ProRule" id="PRU00335"/>
    </source>
</evidence>
<keyword evidence="3" id="KW-0804">Transcription</keyword>
<dbReference type="InterPro" id="IPR050109">
    <property type="entry name" value="HTH-type_TetR-like_transc_reg"/>
</dbReference>
<evidence type="ECO:0000256" key="2">
    <source>
        <dbReference type="ARBA" id="ARBA00023125"/>
    </source>
</evidence>
<gene>
    <name evidence="6" type="ORF">GCM10023196_071270</name>
</gene>
<organism evidence="6 7">
    <name type="scientific">Actinoallomurus vinaceus</name>
    <dbReference type="NCBI Taxonomy" id="1080074"/>
    <lineage>
        <taxon>Bacteria</taxon>
        <taxon>Bacillati</taxon>
        <taxon>Actinomycetota</taxon>
        <taxon>Actinomycetes</taxon>
        <taxon>Streptosporangiales</taxon>
        <taxon>Thermomonosporaceae</taxon>
        <taxon>Actinoallomurus</taxon>
    </lineage>
</organism>
<keyword evidence="2 4" id="KW-0238">DNA-binding</keyword>
<evidence type="ECO:0000313" key="7">
    <source>
        <dbReference type="Proteomes" id="UP001501442"/>
    </source>
</evidence>
<dbReference type="SUPFAM" id="SSF46689">
    <property type="entry name" value="Homeodomain-like"/>
    <property type="match status" value="1"/>
</dbReference>
<feature type="DNA-binding region" description="H-T-H motif" evidence="4">
    <location>
        <begin position="36"/>
        <end position="55"/>
    </location>
</feature>
<dbReference type="Proteomes" id="UP001501442">
    <property type="component" value="Unassembled WGS sequence"/>
</dbReference>
<dbReference type="Pfam" id="PF00440">
    <property type="entry name" value="TetR_N"/>
    <property type="match status" value="1"/>
</dbReference>
<dbReference type="SUPFAM" id="SSF48498">
    <property type="entry name" value="Tetracyclin repressor-like, C-terminal domain"/>
    <property type="match status" value="1"/>
</dbReference>
<dbReference type="PANTHER" id="PTHR30055">
    <property type="entry name" value="HTH-TYPE TRANSCRIPTIONAL REGULATOR RUTR"/>
    <property type="match status" value="1"/>
</dbReference>
<dbReference type="Gene3D" id="1.10.357.10">
    <property type="entry name" value="Tetracycline Repressor, domain 2"/>
    <property type="match status" value="1"/>
</dbReference>
<name>A0ABP8UJG3_9ACTN</name>
<evidence type="ECO:0000256" key="1">
    <source>
        <dbReference type="ARBA" id="ARBA00023015"/>
    </source>
</evidence>
<dbReference type="Pfam" id="PF21351">
    <property type="entry name" value="TetR_C_41"/>
    <property type="match status" value="1"/>
</dbReference>
<feature type="domain" description="HTH tetR-type" evidence="5">
    <location>
        <begin position="13"/>
        <end position="73"/>
    </location>
</feature>
<dbReference type="InterPro" id="IPR009057">
    <property type="entry name" value="Homeodomain-like_sf"/>
</dbReference>
<comment type="caution">
    <text evidence="6">The sequence shown here is derived from an EMBL/GenBank/DDBJ whole genome shotgun (WGS) entry which is preliminary data.</text>
</comment>